<reference evidence="1 2" key="1">
    <citation type="journal article" date="2012" name="J. Bacteriol.">
        <title>Genome sequence of an alkane-degrading bacterium, Alcanivorax pacificus type strain W11-5, isolated from deep sea sediment.</title>
        <authorList>
            <person name="Lai Q."/>
            <person name="Shao Z."/>
        </authorList>
    </citation>
    <scope>NUCLEOTIDE SEQUENCE [LARGE SCALE GENOMIC DNA]</scope>
    <source>
        <strain evidence="1 2">W11-5</strain>
    </source>
</reference>
<gene>
    <name evidence="1" type="ORF">S7S_10560</name>
</gene>
<dbReference type="GO" id="GO:0016788">
    <property type="term" value="F:hydrolase activity, acting on ester bonds"/>
    <property type="evidence" value="ECO:0007669"/>
    <property type="project" value="UniProtKB-ARBA"/>
</dbReference>
<protein>
    <recommendedName>
        <fullName evidence="3">SGNH hydrolase-type esterase domain-containing protein</fullName>
    </recommendedName>
</protein>
<dbReference type="KEGG" id="apac:S7S_10560"/>
<name>A0A0B4XJT8_9GAMM</name>
<dbReference type="InterPro" id="IPR036514">
    <property type="entry name" value="SGNH_hydro_sf"/>
</dbReference>
<dbReference type="Proteomes" id="UP000006764">
    <property type="component" value="Chromosome"/>
</dbReference>
<dbReference type="AlphaFoldDB" id="A0A0B4XJT8"/>
<accession>A0A0B4XJT8</accession>
<dbReference type="Gene3D" id="3.40.50.1110">
    <property type="entry name" value="SGNH hydrolase"/>
    <property type="match status" value="1"/>
</dbReference>
<evidence type="ECO:0000313" key="2">
    <source>
        <dbReference type="Proteomes" id="UP000006764"/>
    </source>
</evidence>
<organism evidence="1 2">
    <name type="scientific">Isoalcanivorax pacificus W11-5</name>
    <dbReference type="NCBI Taxonomy" id="391936"/>
    <lineage>
        <taxon>Bacteria</taxon>
        <taxon>Pseudomonadati</taxon>
        <taxon>Pseudomonadota</taxon>
        <taxon>Gammaproteobacteria</taxon>
        <taxon>Oceanospirillales</taxon>
        <taxon>Alcanivoracaceae</taxon>
        <taxon>Isoalcanivorax</taxon>
    </lineage>
</organism>
<dbReference type="SUPFAM" id="SSF52266">
    <property type="entry name" value="SGNH hydrolase"/>
    <property type="match status" value="1"/>
</dbReference>
<keyword evidence="2" id="KW-1185">Reference proteome</keyword>
<dbReference type="STRING" id="391936.S7S_10560"/>
<evidence type="ECO:0000313" key="1">
    <source>
        <dbReference type="EMBL" id="AJD48524.1"/>
    </source>
</evidence>
<proteinExistence type="predicted"/>
<dbReference type="HOGENOM" id="CLU_084128_0_0_6"/>
<sequence length="217" mass="24211">MLGDSHAAVFKKPLLQRCRGGIRVISVSGATASGMKNPNSSTNALKIFKSQIERKKWKRIIFYLGEVDVGFVIWFRAEKYGLSIEKSAQEALESYLSVISHAKLASNAEIAVLSVPWPTIRDGHQMGEVANLRSKIKASYSERKNLTLNFNADLKSNSVPREFTYIDFDPCVCDESGELSVGLYNRNPADHHYDYDVFSLILFNNAALREFIAGGNV</sequence>
<evidence type="ECO:0008006" key="3">
    <source>
        <dbReference type="Google" id="ProtNLM"/>
    </source>
</evidence>
<dbReference type="EMBL" id="CP004387">
    <property type="protein sequence ID" value="AJD48524.1"/>
    <property type="molecule type" value="Genomic_DNA"/>
</dbReference>